<dbReference type="AlphaFoldDB" id="A0A830GYS9"/>
<dbReference type="InterPro" id="IPR012301">
    <property type="entry name" value="Malic_N_dom"/>
</dbReference>
<reference evidence="5" key="1">
    <citation type="journal article" date="2014" name="Int. J. Syst. Evol. Microbiol.">
        <title>Complete genome sequence of Corynebacterium casei LMG S-19264T (=DSM 44701T), isolated from a smear-ripened cheese.</title>
        <authorList>
            <consortium name="US DOE Joint Genome Institute (JGI-PGF)"/>
            <person name="Walter F."/>
            <person name="Albersmeier A."/>
            <person name="Kalinowski J."/>
            <person name="Ruckert C."/>
        </authorList>
    </citation>
    <scope>NUCLEOTIDE SEQUENCE</scope>
    <source>
        <strain evidence="5">JCM 31740</strain>
    </source>
</reference>
<gene>
    <name evidence="5" type="ORF">GCM10007116_03010</name>
</gene>
<organism evidence="5 6">
    <name type="scientific">Sulfodiicoccus acidiphilus</name>
    <dbReference type="NCBI Taxonomy" id="1670455"/>
    <lineage>
        <taxon>Archaea</taxon>
        <taxon>Thermoproteota</taxon>
        <taxon>Thermoprotei</taxon>
        <taxon>Sulfolobales</taxon>
        <taxon>Sulfolobaceae</taxon>
        <taxon>Sulfodiicoccus</taxon>
    </lineage>
</organism>
<evidence type="ECO:0000259" key="3">
    <source>
        <dbReference type="SMART" id="SM00919"/>
    </source>
</evidence>
<dbReference type="InterPro" id="IPR001891">
    <property type="entry name" value="Malic_OxRdtase"/>
</dbReference>
<dbReference type="PANTHER" id="PTHR43237:SF4">
    <property type="entry name" value="NADP-DEPENDENT MALIC ENZYME"/>
    <property type="match status" value="1"/>
</dbReference>
<dbReference type="SMART" id="SM00919">
    <property type="entry name" value="Malic_M"/>
    <property type="match status" value="1"/>
</dbReference>
<proteinExistence type="inferred from homology"/>
<comment type="caution">
    <text evidence="5">The sequence shown here is derived from an EMBL/GenBank/DDBJ whole genome shotgun (WGS) entry which is preliminary data.</text>
</comment>
<dbReference type="InterPro" id="IPR046346">
    <property type="entry name" value="Aminoacid_DH-like_N_sf"/>
</dbReference>
<dbReference type="GO" id="GO:0004470">
    <property type="term" value="F:malic enzyme activity"/>
    <property type="evidence" value="ECO:0007669"/>
    <property type="project" value="InterPro"/>
</dbReference>
<protein>
    <submittedName>
        <fullName evidence="5">Malate dehydrogenase</fullName>
    </submittedName>
</protein>
<feature type="domain" description="Malic enzyme N-terminal" evidence="4">
    <location>
        <begin position="20"/>
        <end position="153"/>
    </location>
</feature>
<dbReference type="CDD" id="cd05311">
    <property type="entry name" value="NAD_bind_2_malic_enz"/>
    <property type="match status" value="1"/>
</dbReference>
<dbReference type="SMART" id="SM01274">
    <property type="entry name" value="malic"/>
    <property type="match status" value="1"/>
</dbReference>
<name>A0A830GYS9_9CREN</name>
<evidence type="ECO:0000313" key="6">
    <source>
        <dbReference type="Proteomes" id="UP000616143"/>
    </source>
</evidence>
<reference evidence="5" key="2">
    <citation type="submission" date="2020-09" db="EMBL/GenBank/DDBJ databases">
        <authorList>
            <person name="Sun Q."/>
            <person name="Ohkuma M."/>
        </authorList>
    </citation>
    <scope>NUCLEOTIDE SEQUENCE</scope>
    <source>
        <strain evidence="5">JCM 31740</strain>
    </source>
</reference>
<dbReference type="GO" id="GO:0051287">
    <property type="term" value="F:NAD binding"/>
    <property type="evidence" value="ECO:0007669"/>
    <property type="project" value="InterPro"/>
</dbReference>
<dbReference type="Gene3D" id="3.40.50.10380">
    <property type="entry name" value="Malic enzyme, N-terminal domain"/>
    <property type="match status" value="1"/>
</dbReference>
<dbReference type="Proteomes" id="UP000616143">
    <property type="component" value="Unassembled WGS sequence"/>
</dbReference>
<evidence type="ECO:0000259" key="4">
    <source>
        <dbReference type="SMART" id="SM01274"/>
    </source>
</evidence>
<dbReference type="Pfam" id="PF00390">
    <property type="entry name" value="malic"/>
    <property type="match status" value="1"/>
</dbReference>
<dbReference type="GO" id="GO:0016616">
    <property type="term" value="F:oxidoreductase activity, acting on the CH-OH group of donors, NAD or NADP as acceptor"/>
    <property type="evidence" value="ECO:0007669"/>
    <property type="project" value="InterPro"/>
</dbReference>
<dbReference type="InterPro" id="IPR051674">
    <property type="entry name" value="Malate_Decarboxylase"/>
</dbReference>
<dbReference type="InterPro" id="IPR045213">
    <property type="entry name" value="Malic_NAD-bd_bact_type"/>
</dbReference>
<dbReference type="InterPro" id="IPR037062">
    <property type="entry name" value="Malic_N_dom_sf"/>
</dbReference>
<dbReference type="InterPro" id="IPR012302">
    <property type="entry name" value="Malic_NAD-bd"/>
</dbReference>
<keyword evidence="2" id="KW-0560">Oxidoreductase</keyword>
<feature type="domain" description="Malic enzyme NAD-binding" evidence="3">
    <location>
        <begin position="165"/>
        <end position="398"/>
    </location>
</feature>
<dbReference type="PIRSF" id="PIRSF000106">
    <property type="entry name" value="ME"/>
    <property type="match status" value="1"/>
</dbReference>
<evidence type="ECO:0000313" key="5">
    <source>
        <dbReference type="EMBL" id="GGT88409.1"/>
    </source>
</evidence>
<dbReference type="Gene3D" id="3.40.50.720">
    <property type="entry name" value="NAD(P)-binding Rossmann-like Domain"/>
    <property type="match status" value="1"/>
</dbReference>
<dbReference type="InterPro" id="IPR036291">
    <property type="entry name" value="NAD(P)-bd_dom_sf"/>
</dbReference>
<accession>A0A830GYS9</accession>
<dbReference type="SUPFAM" id="SSF51735">
    <property type="entry name" value="NAD(P)-binding Rossmann-fold domains"/>
    <property type="match status" value="1"/>
</dbReference>
<dbReference type="SUPFAM" id="SSF53223">
    <property type="entry name" value="Aminoacid dehydrogenase-like, N-terminal domain"/>
    <property type="match status" value="1"/>
</dbReference>
<dbReference type="PANTHER" id="PTHR43237">
    <property type="entry name" value="NADP-DEPENDENT MALIC ENZYME"/>
    <property type="match status" value="1"/>
</dbReference>
<evidence type="ECO:0000256" key="1">
    <source>
        <dbReference type="ARBA" id="ARBA00008785"/>
    </source>
</evidence>
<sequence>MQVMSEGWYEISLKMHRKYGGKIEVLPKVPISSLKDFAVWYTPGVAEPSRSISKDPDLSFELTSRWNTIAVVTDGTRVLGLGNIGPEASYPVMEGKSMIFKYLGGVDAIPLPIRVSNADEFIDTVKRLEPAFGGINLEDIESPKCFHILDRLRKEMQIPVWHDDQQGTATAILAGLINALKLVNKKLNDVTVTLIGAGAANIAAARLLIRAEVKPGNMILVDRVGILNSYREDMDRMMFENKWKYELALQTNSENRTGGIEEAMRGVDVVIATSTPGPGVIKKEWVAKMNKDPVVFALANPVPEIWPHEAKEGGAKVVATGRSDFPNQVNNSLVFPAVFRGVLDVRGRTITDDMAVAAARALAAYAEEKGLNEDYILPTMEETGAYIRTAVAVGEKAMELGLARVSRTREELQASAAKAITSSKAKYEALVKAGLIEV</sequence>
<comment type="similarity">
    <text evidence="1">Belongs to the malic enzymes family.</text>
</comment>
<dbReference type="Pfam" id="PF03949">
    <property type="entry name" value="Malic_M"/>
    <property type="match status" value="1"/>
</dbReference>
<evidence type="ECO:0000256" key="2">
    <source>
        <dbReference type="ARBA" id="ARBA00023002"/>
    </source>
</evidence>
<dbReference type="EMBL" id="BMQS01000002">
    <property type="protein sequence ID" value="GGT88409.1"/>
    <property type="molecule type" value="Genomic_DNA"/>
</dbReference>